<evidence type="ECO:0000313" key="2">
    <source>
        <dbReference type="EMBL" id="GAA0623952.1"/>
    </source>
</evidence>
<feature type="transmembrane region" description="Helical" evidence="1">
    <location>
        <begin position="109"/>
        <end position="130"/>
    </location>
</feature>
<dbReference type="Proteomes" id="UP001500668">
    <property type="component" value="Unassembled WGS sequence"/>
</dbReference>
<proteinExistence type="predicted"/>
<evidence type="ECO:0000313" key="3">
    <source>
        <dbReference type="Proteomes" id="UP001500668"/>
    </source>
</evidence>
<keyword evidence="1" id="KW-0812">Transmembrane</keyword>
<keyword evidence="1" id="KW-0472">Membrane</keyword>
<sequence>MARTASPPRGPRPDGTSVRADLTAVAAGAALALSAAGGVLAYIPLHSPLRAPLSLFFSIAAPAEALLFVLRRREPFPRAVASLSGALLIDGVIAEILAGAHVRSVRGEIIAISLISFLLFLSGTGVNNSVNDRSRKVKKTKK</sequence>
<comment type="caution">
    <text evidence="2">The sequence shown here is derived from an EMBL/GenBank/DDBJ whole genome shotgun (WGS) entry which is preliminary data.</text>
</comment>
<evidence type="ECO:0008006" key="4">
    <source>
        <dbReference type="Google" id="ProtNLM"/>
    </source>
</evidence>
<feature type="transmembrane region" description="Helical" evidence="1">
    <location>
        <begin position="51"/>
        <end position="70"/>
    </location>
</feature>
<gene>
    <name evidence="2" type="ORF">GCM10010394_63360</name>
</gene>
<reference evidence="2 3" key="1">
    <citation type="journal article" date="2019" name="Int. J. Syst. Evol. Microbiol.">
        <title>The Global Catalogue of Microorganisms (GCM) 10K type strain sequencing project: providing services to taxonomists for standard genome sequencing and annotation.</title>
        <authorList>
            <consortium name="The Broad Institute Genomics Platform"/>
            <consortium name="The Broad Institute Genome Sequencing Center for Infectious Disease"/>
            <person name="Wu L."/>
            <person name="Ma J."/>
        </authorList>
    </citation>
    <scope>NUCLEOTIDE SEQUENCE [LARGE SCALE GENOMIC DNA]</scope>
    <source>
        <strain evidence="2 3">JCM 5067</strain>
    </source>
</reference>
<organism evidence="2 3">
    <name type="scientific">Streptomyces crystallinus</name>
    <dbReference type="NCBI Taxonomy" id="68191"/>
    <lineage>
        <taxon>Bacteria</taxon>
        <taxon>Bacillati</taxon>
        <taxon>Actinomycetota</taxon>
        <taxon>Actinomycetes</taxon>
        <taxon>Kitasatosporales</taxon>
        <taxon>Streptomycetaceae</taxon>
        <taxon>Streptomyces</taxon>
    </lineage>
</organism>
<protein>
    <recommendedName>
        <fullName evidence="4">Integral membrane protein</fullName>
    </recommendedName>
</protein>
<accession>A0ABN1GYW8</accession>
<name>A0ABN1GYW8_9ACTN</name>
<evidence type="ECO:0000256" key="1">
    <source>
        <dbReference type="SAM" id="Phobius"/>
    </source>
</evidence>
<feature type="transmembrane region" description="Helical" evidence="1">
    <location>
        <begin position="82"/>
        <end position="103"/>
    </location>
</feature>
<keyword evidence="1" id="KW-1133">Transmembrane helix</keyword>
<keyword evidence="3" id="KW-1185">Reference proteome</keyword>
<dbReference type="EMBL" id="BAAACA010000053">
    <property type="protein sequence ID" value="GAA0623952.1"/>
    <property type="molecule type" value="Genomic_DNA"/>
</dbReference>